<reference evidence="1 2" key="1">
    <citation type="submission" date="2018-04" db="EMBL/GenBank/DDBJ databases">
        <title>Thalassorhabdus spongiae gen. nov., sp. nov., isolated from a marine sponge in South-West Iceland.</title>
        <authorList>
            <person name="Knobloch S."/>
            <person name="Daussin A."/>
            <person name="Johannsson R."/>
            <person name="Marteinsson V.T."/>
        </authorList>
    </citation>
    <scope>NUCLEOTIDE SEQUENCE [LARGE SCALE GENOMIC DNA]</scope>
    <source>
        <strain evidence="1 2">Hp12</strain>
    </source>
</reference>
<dbReference type="Proteomes" id="UP000244906">
    <property type="component" value="Unassembled WGS sequence"/>
</dbReference>
<sequence>MPTPALSPSNHYLPRNHSAFSDLAKKYNGHVYEHHQIDHIDRLTYMPATIIRTNEDSIIKSDNSALNGACFGLTMVVINTFFDYQSLIDQVQSLEGIGKIRGYQFMQIRMRNTAHLVKLICPQYRVSSRGFIRKESFYQHASYMEKHDNCCYFFQMGCTGNTGHAICVYKLLDKISVYDPNLGFTFFLKSTMENVCYFLDEIHKILPKYGPPGSYERSLLKMQLPSSIV</sequence>
<evidence type="ECO:0000313" key="2">
    <source>
        <dbReference type="Proteomes" id="UP000244906"/>
    </source>
</evidence>
<organism evidence="1 2">
    <name type="scientific">Pelagibaculum spongiae</name>
    <dbReference type="NCBI Taxonomy" id="2080658"/>
    <lineage>
        <taxon>Bacteria</taxon>
        <taxon>Pseudomonadati</taxon>
        <taxon>Pseudomonadota</taxon>
        <taxon>Gammaproteobacteria</taxon>
        <taxon>Oceanospirillales</taxon>
        <taxon>Pelagibaculum</taxon>
    </lineage>
</organism>
<comment type="caution">
    <text evidence="1">The sequence shown here is derived from an EMBL/GenBank/DDBJ whole genome shotgun (WGS) entry which is preliminary data.</text>
</comment>
<dbReference type="OrthoDB" id="7083164at2"/>
<evidence type="ECO:0008006" key="3">
    <source>
        <dbReference type="Google" id="ProtNLM"/>
    </source>
</evidence>
<proteinExistence type="predicted"/>
<dbReference type="EMBL" id="QDDL01000003">
    <property type="protein sequence ID" value="PVZ69640.1"/>
    <property type="molecule type" value="Genomic_DNA"/>
</dbReference>
<evidence type="ECO:0000313" key="1">
    <source>
        <dbReference type="EMBL" id="PVZ69640.1"/>
    </source>
</evidence>
<keyword evidence="2" id="KW-1185">Reference proteome</keyword>
<gene>
    <name evidence="1" type="ORF">DC094_10060</name>
</gene>
<protein>
    <recommendedName>
        <fullName evidence="3">Peptidase C58 YopT-type domain-containing protein</fullName>
    </recommendedName>
</protein>
<accession>A0A2V1H1S5</accession>
<dbReference type="AlphaFoldDB" id="A0A2V1H1S5"/>
<dbReference type="RefSeq" id="WP_116686975.1">
    <property type="nucleotide sequence ID" value="NZ_CAWNYD010000003.1"/>
</dbReference>
<name>A0A2V1H1S5_9GAMM</name>